<sequence length="193" mass="21861">MRKLQTQGVHHITLTGADRQSTIDFWEGVLGMPFVFDQPNLDNPDEGHVYFDPGDGRLITVFTNETRKGTPDRTPTDPGCVHHIAFNVSQATFWQAVERLDERGIDHSGPRDRGFMDSIYFKDPLGLLIELASYRFEPPVGCTHADVLIRAHRIRVARGDYNIDRIHLADAIEALVSDRQDSLSKDRGPKNPW</sequence>
<dbReference type="InterPro" id="IPR037523">
    <property type="entry name" value="VOC_core"/>
</dbReference>
<dbReference type="SUPFAM" id="SSF54593">
    <property type="entry name" value="Glyoxalase/Bleomycin resistance protein/Dihydroxybiphenyl dioxygenase"/>
    <property type="match status" value="1"/>
</dbReference>
<dbReference type="InterPro" id="IPR029068">
    <property type="entry name" value="Glyas_Bleomycin-R_OHBP_Dase"/>
</dbReference>
<dbReference type="AlphaFoldDB" id="A0A9Q3WHX2"/>
<dbReference type="Proteomes" id="UP000813672">
    <property type="component" value="Unassembled WGS sequence"/>
</dbReference>
<feature type="domain" description="VOC" evidence="1">
    <location>
        <begin position="8"/>
        <end position="134"/>
    </location>
</feature>
<name>A0A9Q3WHX2_9RHOB</name>
<dbReference type="PANTHER" id="PTHR36110">
    <property type="entry name" value="RING-CLEAVING DIOXYGENASE MHQE-RELATED"/>
    <property type="match status" value="1"/>
</dbReference>
<accession>A0A9Q3WHX2</accession>
<dbReference type="Pfam" id="PF00903">
    <property type="entry name" value="Glyoxalase"/>
    <property type="match status" value="1"/>
</dbReference>
<dbReference type="EMBL" id="JAGQAF010000001">
    <property type="protein sequence ID" value="MCE8536163.1"/>
    <property type="molecule type" value="Genomic_DNA"/>
</dbReference>
<dbReference type="PROSITE" id="PS51819">
    <property type="entry name" value="VOC"/>
    <property type="match status" value="1"/>
</dbReference>
<protein>
    <submittedName>
        <fullName evidence="2">VOC family protein</fullName>
    </submittedName>
</protein>
<dbReference type="PANTHER" id="PTHR36110:SF4">
    <property type="entry name" value="RING-CLEAVING DIOXYGENASE MHQA-RELATED"/>
    <property type="match status" value="1"/>
</dbReference>
<proteinExistence type="predicted"/>
<evidence type="ECO:0000313" key="2">
    <source>
        <dbReference type="EMBL" id="MCE8536163.1"/>
    </source>
</evidence>
<comment type="caution">
    <text evidence="2">The sequence shown here is derived from an EMBL/GenBank/DDBJ whole genome shotgun (WGS) entry which is preliminary data.</text>
</comment>
<dbReference type="InterPro" id="IPR004360">
    <property type="entry name" value="Glyas_Fos-R_dOase_dom"/>
</dbReference>
<dbReference type="RefSeq" id="WP_234218173.1">
    <property type="nucleotide sequence ID" value="NZ_JAGQAF010000001.1"/>
</dbReference>
<gene>
    <name evidence="2" type="ORF">KBY27_01710</name>
</gene>
<dbReference type="Gene3D" id="3.10.180.10">
    <property type="entry name" value="2,3-Dihydroxybiphenyl 1,2-Dioxygenase, domain 1"/>
    <property type="match status" value="1"/>
</dbReference>
<evidence type="ECO:0000313" key="3">
    <source>
        <dbReference type="Proteomes" id="UP000813672"/>
    </source>
</evidence>
<organism evidence="2 3">
    <name type="scientific">Ruegeria pomeroyi</name>
    <dbReference type="NCBI Taxonomy" id="89184"/>
    <lineage>
        <taxon>Bacteria</taxon>
        <taxon>Pseudomonadati</taxon>
        <taxon>Pseudomonadota</taxon>
        <taxon>Alphaproteobacteria</taxon>
        <taxon>Rhodobacterales</taxon>
        <taxon>Roseobacteraceae</taxon>
        <taxon>Ruegeria</taxon>
    </lineage>
</organism>
<dbReference type="InterPro" id="IPR052537">
    <property type="entry name" value="Extradiol_RC_dioxygenase"/>
</dbReference>
<evidence type="ECO:0000259" key="1">
    <source>
        <dbReference type="PROSITE" id="PS51819"/>
    </source>
</evidence>
<reference evidence="2" key="1">
    <citation type="journal article" date="2021" name="Environ. Microbiol.">
        <title>Cryptic niche differentiation of novel sediment ecotypes of Rugeria pomeroyi correlates with nitrate respiration.</title>
        <authorList>
            <person name="Lin X."/>
            <person name="McNichol J."/>
            <person name="Chu X."/>
            <person name="Qian Y."/>
            <person name="Luo H."/>
        </authorList>
    </citation>
    <scope>NUCLEOTIDE SEQUENCE</scope>
    <source>
        <strain evidence="2">SZCCDBB064</strain>
    </source>
</reference>